<proteinExistence type="predicted"/>
<evidence type="ECO:0000256" key="1">
    <source>
        <dbReference type="SAM" id="MobiDB-lite"/>
    </source>
</evidence>
<name>A0A9D2F3Q4_9FIRM</name>
<sequence>MPAKSSSSMPAPPVKIQRGGSTQTPARPQPQRRRRRRKKRPHPLLLFLQGILRRLYFGLKTGFKLLLLVPVLVFMVAFSYNVDRSGLFQGELAPRRIVDLMLEGYDVTNFEQMDERQVVQLFAQDVPEPPEAIGIGSSRILQFNRENTGVDSFFNMGVTGADVRDNMTSYYKMVSYGKTPKVLIWSVDPWVFYGSEAAFDYRADADLYNEFLTKVLNVPTDYEEPDQVELWRALADPAYFQGNVDYYFKNRGQTTVTDDDGNTIEFNPVEGDPYQQTTTIKRSDGSVLYDVAFRTQTADQIRSLAAEACMSFNSVHMEGFEELSDTQIQAFDSFIKYAQSQGTTVILILSPWHPYLYGYLLTEPDMHKGFFQVENWVRQYAADNNIPLYGSYDPECVDGLVELDFFDGLHCSGSGIEKFFPGVPQTLQDLENGTLPDPLAVHPRTSLETPGEETPEGENADASAETADSTTTEEA</sequence>
<keyword evidence="2" id="KW-0472">Membrane</keyword>
<evidence type="ECO:0000313" key="3">
    <source>
        <dbReference type="EMBL" id="HIZ48497.1"/>
    </source>
</evidence>
<feature type="transmembrane region" description="Helical" evidence="2">
    <location>
        <begin position="65"/>
        <end position="82"/>
    </location>
</feature>
<evidence type="ECO:0000313" key="4">
    <source>
        <dbReference type="Proteomes" id="UP000824031"/>
    </source>
</evidence>
<protein>
    <submittedName>
        <fullName evidence="3">Uncharacterized protein</fullName>
    </submittedName>
</protein>
<comment type="caution">
    <text evidence="3">The sequence shown here is derived from an EMBL/GenBank/DDBJ whole genome shotgun (WGS) entry which is preliminary data.</text>
</comment>
<keyword evidence="2" id="KW-1133">Transmembrane helix</keyword>
<gene>
    <name evidence="3" type="ORF">H9810_07270</name>
</gene>
<feature type="compositionally biased region" description="Acidic residues" evidence="1">
    <location>
        <begin position="450"/>
        <end position="459"/>
    </location>
</feature>
<evidence type="ECO:0000256" key="2">
    <source>
        <dbReference type="SAM" id="Phobius"/>
    </source>
</evidence>
<dbReference type="AlphaFoldDB" id="A0A9D2F3Q4"/>
<dbReference type="EMBL" id="DXBO01000109">
    <property type="protein sequence ID" value="HIZ48497.1"/>
    <property type="molecule type" value="Genomic_DNA"/>
</dbReference>
<reference evidence="3" key="1">
    <citation type="journal article" date="2021" name="PeerJ">
        <title>Extensive microbial diversity within the chicken gut microbiome revealed by metagenomics and culture.</title>
        <authorList>
            <person name="Gilroy R."/>
            <person name="Ravi A."/>
            <person name="Getino M."/>
            <person name="Pursley I."/>
            <person name="Horton D.L."/>
            <person name="Alikhan N.F."/>
            <person name="Baker D."/>
            <person name="Gharbi K."/>
            <person name="Hall N."/>
            <person name="Watson M."/>
            <person name="Adriaenssens E.M."/>
            <person name="Foster-Nyarko E."/>
            <person name="Jarju S."/>
            <person name="Secka A."/>
            <person name="Antonio M."/>
            <person name="Oren A."/>
            <person name="Chaudhuri R.R."/>
            <person name="La Ragione R."/>
            <person name="Hildebrand F."/>
            <person name="Pallen M.J."/>
        </authorList>
    </citation>
    <scope>NUCLEOTIDE SEQUENCE</scope>
    <source>
        <strain evidence="3">3436</strain>
    </source>
</reference>
<feature type="compositionally biased region" description="Low complexity" evidence="1">
    <location>
        <begin position="460"/>
        <end position="475"/>
    </location>
</feature>
<accession>A0A9D2F3Q4</accession>
<reference evidence="3" key="2">
    <citation type="submission" date="2021-04" db="EMBL/GenBank/DDBJ databases">
        <authorList>
            <person name="Gilroy R."/>
        </authorList>
    </citation>
    <scope>NUCLEOTIDE SEQUENCE</scope>
    <source>
        <strain evidence="3">3436</strain>
    </source>
</reference>
<keyword evidence="2" id="KW-0812">Transmembrane</keyword>
<feature type="region of interest" description="Disordered" evidence="1">
    <location>
        <begin position="1"/>
        <end position="39"/>
    </location>
</feature>
<dbReference type="SUPFAM" id="SSF52266">
    <property type="entry name" value="SGNH hydrolase"/>
    <property type="match status" value="1"/>
</dbReference>
<organism evidence="3 4">
    <name type="scientific">Candidatus Gemmiger excrementavium</name>
    <dbReference type="NCBI Taxonomy" id="2838608"/>
    <lineage>
        <taxon>Bacteria</taxon>
        <taxon>Bacillati</taxon>
        <taxon>Bacillota</taxon>
        <taxon>Clostridia</taxon>
        <taxon>Eubacteriales</taxon>
        <taxon>Gemmiger</taxon>
    </lineage>
</organism>
<feature type="region of interest" description="Disordered" evidence="1">
    <location>
        <begin position="431"/>
        <end position="475"/>
    </location>
</feature>
<dbReference type="Proteomes" id="UP000824031">
    <property type="component" value="Unassembled WGS sequence"/>
</dbReference>
<feature type="compositionally biased region" description="Basic residues" evidence="1">
    <location>
        <begin position="30"/>
        <end position="39"/>
    </location>
</feature>